<dbReference type="Pfam" id="PF18120">
    <property type="entry name" value="DUF5597"/>
    <property type="match status" value="1"/>
</dbReference>
<evidence type="ECO:0000313" key="6">
    <source>
        <dbReference type="Proteomes" id="UP001210231"/>
    </source>
</evidence>
<dbReference type="RefSeq" id="WP_407031732.1">
    <property type="nucleotide sequence ID" value="NZ_JAQGEF010000012.1"/>
</dbReference>
<dbReference type="Gene3D" id="3.20.20.80">
    <property type="entry name" value="Glycosidases"/>
    <property type="match status" value="1"/>
</dbReference>
<proteinExistence type="predicted"/>
<keyword evidence="6" id="KW-1185">Reference proteome</keyword>
<protein>
    <submittedName>
        <fullName evidence="5">DUF5597 domain-containing protein</fullName>
    </submittedName>
</protein>
<comment type="caution">
    <text evidence="5">The sequence shown here is derived from an EMBL/GenBank/DDBJ whole genome shotgun (WGS) entry which is preliminary data.</text>
</comment>
<keyword evidence="1" id="KW-0378">Hydrolase</keyword>
<feature type="domain" description="Glycoside hydrolase family 42 N-terminal" evidence="3">
    <location>
        <begin position="68"/>
        <end position="241"/>
    </location>
</feature>
<sequence>MMRSIIFSVVLVFVFVSLGLAQQSAGPRLQAINGIPQFHKEKPFILLAGETGNSTASGLEDMRAMWPKLKRMNLNTVLAPVYWELIEPAEGKFDFALVDSLILGARANNMQVVILWFGTWKNSMSCYAPTWVKQDVKRFERAVTNAGKRVEILSAFDKDNLDADIKAYEAMMAHVKQIDEKHGTVLMVQVENEIGMLGSAREYTATATKQFNAEIPAILSNYLQKESKALVPELADKWKQNGSKTKGNWPTIFGNDLDGEEIFQAYYYAQYANEVAKAGKKIYNIPMFVNAALNHRFVKQGDYPSAGPLPHILNIWQVAAPDIDMLSPDFYNPNFKYYNDLFVRNNNPLFVPEIHFDSTVGAKALYAVGHYKAIGFSPFSIENGSAVNSALLGKSYDIIKQMEAELFKAYTGGKKVEGVLLDKKNNSEKIELGDFIITVKHDLTLNWSSQAKDTSWPPSGAIIIQTDKNDFYVGGTGVVLTFEHKNSKLEAGILTADKGRFKDGVFNVSIRNNGDQTHQGRHIRIPTNDWEIQKVALYAY</sequence>
<feature type="domain" description="DUF5597" evidence="4">
    <location>
        <begin position="392"/>
        <end position="524"/>
    </location>
</feature>
<gene>
    <name evidence="5" type="ORF">O3P16_11355</name>
</gene>
<keyword evidence="2" id="KW-0326">Glycosidase</keyword>
<evidence type="ECO:0000259" key="4">
    <source>
        <dbReference type="Pfam" id="PF18120"/>
    </source>
</evidence>
<dbReference type="InterPro" id="IPR017853">
    <property type="entry name" value="GH"/>
</dbReference>
<evidence type="ECO:0000313" key="5">
    <source>
        <dbReference type="EMBL" id="MDA3615406.1"/>
    </source>
</evidence>
<reference evidence="5 6" key="1">
    <citation type="submission" date="2022-12" db="EMBL/GenBank/DDBJ databases">
        <title>Chitinophagaceae gen. sp. nov., a new member of the family Chitinophagaceae, isolated from soil in a chemical factory.</title>
        <authorList>
            <person name="Ke Z."/>
        </authorList>
    </citation>
    <scope>NUCLEOTIDE SEQUENCE [LARGE SCALE GENOMIC DNA]</scope>
    <source>
        <strain evidence="5 6">LY-5</strain>
    </source>
</reference>
<evidence type="ECO:0000256" key="1">
    <source>
        <dbReference type="ARBA" id="ARBA00022801"/>
    </source>
</evidence>
<dbReference type="Pfam" id="PF02449">
    <property type="entry name" value="Glyco_hydro_42"/>
    <property type="match status" value="1"/>
</dbReference>
<dbReference type="EMBL" id="JAQGEF010000012">
    <property type="protein sequence ID" value="MDA3615406.1"/>
    <property type="molecule type" value="Genomic_DNA"/>
</dbReference>
<organism evidence="5 6">
    <name type="scientific">Polluticaenibacter yanchengensis</name>
    <dbReference type="NCBI Taxonomy" id="3014562"/>
    <lineage>
        <taxon>Bacteria</taxon>
        <taxon>Pseudomonadati</taxon>
        <taxon>Bacteroidota</taxon>
        <taxon>Chitinophagia</taxon>
        <taxon>Chitinophagales</taxon>
        <taxon>Chitinophagaceae</taxon>
        <taxon>Polluticaenibacter</taxon>
    </lineage>
</organism>
<dbReference type="Proteomes" id="UP001210231">
    <property type="component" value="Unassembled WGS sequence"/>
</dbReference>
<accession>A0ABT4UKQ1</accession>
<name>A0ABT4UKQ1_9BACT</name>
<dbReference type="Gene3D" id="2.60.220.20">
    <property type="entry name" value="putative beta-Galactosidase from caulobacter crescentus"/>
    <property type="match status" value="1"/>
</dbReference>
<evidence type="ECO:0000259" key="3">
    <source>
        <dbReference type="Pfam" id="PF02449"/>
    </source>
</evidence>
<evidence type="ECO:0000256" key="2">
    <source>
        <dbReference type="ARBA" id="ARBA00023295"/>
    </source>
</evidence>
<dbReference type="SUPFAM" id="SSF51445">
    <property type="entry name" value="(Trans)glycosidases"/>
    <property type="match status" value="1"/>
</dbReference>
<dbReference type="InterPro" id="IPR040719">
    <property type="entry name" value="DUF5597"/>
</dbReference>
<dbReference type="InterPro" id="IPR013529">
    <property type="entry name" value="Glyco_hydro_42_N"/>
</dbReference>